<keyword evidence="6" id="KW-0804">Transcription</keyword>
<dbReference type="PANTHER" id="PTHR43591:SF30">
    <property type="entry name" value="PROTEIN-METHIONINE METHYLTRANSFERASE LAEA"/>
    <property type="match status" value="1"/>
</dbReference>
<evidence type="ECO:0000256" key="3">
    <source>
        <dbReference type="ARBA" id="ARBA00022679"/>
    </source>
</evidence>
<dbReference type="OrthoDB" id="2013972at2759"/>
<evidence type="ECO:0000256" key="1">
    <source>
        <dbReference type="ARBA" id="ARBA00004123"/>
    </source>
</evidence>
<evidence type="ECO:0000256" key="4">
    <source>
        <dbReference type="ARBA" id="ARBA00022691"/>
    </source>
</evidence>
<dbReference type="Proteomes" id="UP000275078">
    <property type="component" value="Unassembled WGS sequence"/>
</dbReference>
<evidence type="ECO:0000256" key="9">
    <source>
        <dbReference type="ARBA" id="ARBA00047870"/>
    </source>
</evidence>
<dbReference type="InterPro" id="IPR029063">
    <property type="entry name" value="SAM-dependent_MTases_sf"/>
</dbReference>
<organism evidence="10 11">
    <name type="scientific">Ascobolus immersus RN42</name>
    <dbReference type="NCBI Taxonomy" id="1160509"/>
    <lineage>
        <taxon>Eukaryota</taxon>
        <taxon>Fungi</taxon>
        <taxon>Dikarya</taxon>
        <taxon>Ascomycota</taxon>
        <taxon>Pezizomycotina</taxon>
        <taxon>Pezizomycetes</taxon>
        <taxon>Pezizales</taxon>
        <taxon>Ascobolaceae</taxon>
        <taxon>Ascobolus</taxon>
    </lineage>
</organism>
<dbReference type="PANTHER" id="PTHR43591">
    <property type="entry name" value="METHYLTRANSFERASE"/>
    <property type="match status" value="1"/>
</dbReference>
<dbReference type="EMBL" id="ML119741">
    <property type="protein sequence ID" value="RPA76598.1"/>
    <property type="molecule type" value="Genomic_DNA"/>
</dbReference>
<evidence type="ECO:0000256" key="6">
    <source>
        <dbReference type="ARBA" id="ARBA00023163"/>
    </source>
</evidence>
<keyword evidence="7" id="KW-0539">Nucleus</keyword>
<dbReference type="GO" id="GO:0005634">
    <property type="term" value="C:nucleus"/>
    <property type="evidence" value="ECO:0007669"/>
    <property type="project" value="UniProtKB-SubCell"/>
</dbReference>
<dbReference type="Gene3D" id="3.40.50.150">
    <property type="entry name" value="Vaccinia Virus protein VP39"/>
    <property type="match status" value="1"/>
</dbReference>
<dbReference type="GO" id="GO:0032259">
    <property type="term" value="P:methylation"/>
    <property type="evidence" value="ECO:0007669"/>
    <property type="project" value="UniProtKB-KW"/>
</dbReference>
<dbReference type="SUPFAM" id="SSF53335">
    <property type="entry name" value="S-adenosyl-L-methionine-dependent methyltransferases"/>
    <property type="match status" value="1"/>
</dbReference>
<keyword evidence="4" id="KW-0949">S-adenosyl-L-methionine</keyword>
<evidence type="ECO:0000256" key="5">
    <source>
        <dbReference type="ARBA" id="ARBA00023015"/>
    </source>
</evidence>
<gene>
    <name evidence="10" type="ORF">BJ508DRAFT_182198</name>
</gene>
<evidence type="ECO:0000313" key="10">
    <source>
        <dbReference type="EMBL" id="RPA76598.1"/>
    </source>
</evidence>
<accession>A0A3N4HVN9</accession>
<dbReference type="Pfam" id="PF13489">
    <property type="entry name" value="Methyltransf_23"/>
    <property type="match status" value="1"/>
</dbReference>
<keyword evidence="3 10" id="KW-0808">Transferase</keyword>
<proteinExistence type="inferred from homology"/>
<reference evidence="10 11" key="1">
    <citation type="journal article" date="2018" name="Nat. Ecol. Evol.">
        <title>Pezizomycetes genomes reveal the molecular basis of ectomycorrhizal truffle lifestyle.</title>
        <authorList>
            <person name="Murat C."/>
            <person name="Payen T."/>
            <person name="Noel B."/>
            <person name="Kuo A."/>
            <person name="Morin E."/>
            <person name="Chen J."/>
            <person name="Kohler A."/>
            <person name="Krizsan K."/>
            <person name="Balestrini R."/>
            <person name="Da Silva C."/>
            <person name="Montanini B."/>
            <person name="Hainaut M."/>
            <person name="Levati E."/>
            <person name="Barry K.W."/>
            <person name="Belfiori B."/>
            <person name="Cichocki N."/>
            <person name="Clum A."/>
            <person name="Dockter R.B."/>
            <person name="Fauchery L."/>
            <person name="Guy J."/>
            <person name="Iotti M."/>
            <person name="Le Tacon F."/>
            <person name="Lindquist E.A."/>
            <person name="Lipzen A."/>
            <person name="Malagnac F."/>
            <person name="Mello A."/>
            <person name="Molinier V."/>
            <person name="Miyauchi S."/>
            <person name="Poulain J."/>
            <person name="Riccioni C."/>
            <person name="Rubini A."/>
            <person name="Sitrit Y."/>
            <person name="Splivallo R."/>
            <person name="Traeger S."/>
            <person name="Wang M."/>
            <person name="Zifcakova L."/>
            <person name="Wipf D."/>
            <person name="Zambonelli A."/>
            <person name="Paolocci F."/>
            <person name="Nowrousian M."/>
            <person name="Ottonello S."/>
            <person name="Baldrian P."/>
            <person name="Spatafora J.W."/>
            <person name="Henrissat B."/>
            <person name="Nagy L.G."/>
            <person name="Aury J.M."/>
            <person name="Wincker P."/>
            <person name="Grigoriev I.V."/>
            <person name="Bonfante P."/>
            <person name="Martin F.M."/>
        </authorList>
    </citation>
    <scope>NUCLEOTIDE SEQUENCE [LARGE SCALE GENOMIC DNA]</scope>
    <source>
        <strain evidence="10 11">RN42</strain>
    </source>
</reference>
<dbReference type="CDD" id="cd02440">
    <property type="entry name" value="AdoMet_MTases"/>
    <property type="match status" value="1"/>
</dbReference>
<keyword evidence="11" id="KW-1185">Reference proteome</keyword>
<dbReference type="AlphaFoldDB" id="A0A3N4HVN9"/>
<dbReference type="GO" id="GO:0008168">
    <property type="term" value="F:methyltransferase activity"/>
    <property type="evidence" value="ECO:0007669"/>
    <property type="project" value="UniProtKB-KW"/>
</dbReference>
<keyword evidence="5" id="KW-0805">Transcription regulation</keyword>
<evidence type="ECO:0000313" key="11">
    <source>
        <dbReference type="Proteomes" id="UP000275078"/>
    </source>
</evidence>
<dbReference type="STRING" id="1160509.A0A3N4HVN9"/>
<keyword evidence="2 10" id="KW-0489">Methyltransferase</keyword>
<evidence type="ECO:0000256" key="2">
    <source>
        <dbReference type="ARBA" id="ARBA00022603"/>
    </source>
</evidence>
<evidence type="ECO:0000256" key="7">
    <source>
        <dbReference type="ARBA" id="ARBA00023242"/>
    </source>
</evidence>
<protein>
    <submittedName>
        <fullName evidence="10">S-adenosyl-L-methionine-dependent methyltransferase</fullName>
    </submittedName>
</protein>
<comment type="catalytic activity">
    <reaction evidence="9">
        <text>L-methionyl-[protein] + S-adenosyl-L-methionine = S-methyl-L-methionyl-[protein] + S-adenosyl-L-homocysteine</text>
        <dbReference type="Rhea" id="RHEA:60560"/>
        <dbReference type="Rhea" id="RHEA-COMP:12313"/>
        <dbReference type="Rhea" id="RHEA-COMP:15592"/>
        <dbReference type="ChEBI" id="CHEBI:16044"/>
        <dbReference type="ChEBI" id="CHEBI:57856"/>
        <dbReference type="ChEBI" id="CHEBI:59789"/>
        <dbReference type="ChEBI" id="CHEBI:142742"/>
    </reaction>
    <physiologicalReaction direction="left-to-right" evidence="9">
        <dbReference type="Rhea" id="RHEA:60561"/>
    </physiologicalReaction>
</comment>
<evidence type="ECO:0000256" key="8">
    <source>
        <dbReference type="ARBA" id="ARBA00038158"/>
    </source>
</evidence>
<sequence>MSGYSSPTQPAFRKENDREFHTFRDGIYMFPCDEQEKDRMDLYHSLFMELRGGALHWAPIVPNSEPLRILDLGTGTGIWAIDMAAKFKEAEVIGVDLAPIQPRKTSDNVRFQVCDFESEWALGRDSFDLIHLRMGLGSVSSWPKLWRRALEHLKPGFGWVEYVEIDPHFRSDDGTLRSDSPILEWQRYLEHATSLAGKPYRYEVGTKQIMEEAGFIDVQCQTLVLPINPWPVDARSKNLGKWFQTGLEDGLEAFSMAPFTRMLGWTKEQVLHYLTEVRREIGNRRVHAYCYCYVWIGRRPQ</sequence>
<comment type="similarity">
    <text evidence="8">Belongs to the methyltransferase superfamily. LaeA methyltransferase family.</text>
</comment>
<comment type="subcellular location">
    <subcellularLocation>
        <location evidence="1">Nucleus</location>
    </subcellularLocation>
</comment>
<name>A0A3N4HVN9_ASCIM</name>